<feature type="binding site" evidence="5">
    <location>
        <position position="343"/>
    </location>
    <ligand>
        <name>Zn(2+)</name>
        <dbReference type="ChEBI" id="CHEBI:29105"/>
    </ligand>
</feature>
<evidence type="ECO:0000313" key="8">
    <source>
        <dbReference type="Proteomes" id="UP001148614"/>
    </source>
</evidence>
<sequence>MLYQKLARAGYHTYLGVIESGAASIGLTASGSRTPRSQTVEKAVFAAPYNAGRNSVGNSAASASIASWNEALELPSGEVAHISVVTSSCGIVSDMDEVPVQLLDGGLGTTLEDNYKVRFTEATPLWSSHLLLSDPDRDTLTACQRSFAQVPVDVLLTATYQVSEEGFRRTRTDAYPDGVPRTDIPRFLDVAVSIVEQVKYPTTKLALSIGSYGAIMTPSQEYTGQYDDNHNSIDTLYRWHADRMSLFTSVPRLGSRVDFIAFETVPRLDEILAIRRLTTPLSSQSADAAASGPLLGRLPYWISCVFPGNARALPDGSSISKAVRALLSLEHSQDPPWGIGINCTKIAELPNLVKEYERSVRLLEEEDQLRSWPTLILYPDGTDGEVYDTATKTWKMPIGLTETNHGRSWEKQLAHIVTEARERGCWRSIVVGGCCKAGPEAISNLRAQVLHHSQA</sequence>
<evidence type="ECO:0000256" key="1">
    <source>
        <dbReference type="ARBA" id="ARBA00022603"/>
    </source>
</evidence>
<dbReference type="PROSITE" id="PS50970">
    <property type="entry name" value="HCY"/>
    <property type="match status" value="1"/>
</dbReference>
<evidence type="ECO:0000256" key="3">
    <source>
        <dbReference type="ARBA" id="ARBA00022723"/>
    </source>
</evidence>
<comment type="caution">
    <text evidence="7">The sequence shown here is derived from an EMBL/GenBank/DDBJ whole genome shotgun (WGS) entry which is preliminary data.</text>
</comment>
<dbReference type="AlphaFoldDB" id="A0A9W8N664"/>
<dbReference type="InterPro" id="IPR003726">
    <property type="entry name" value="HCY_dom"/>
</dbReference>
<evidence type="ECO:0000256" key="5">
    <source>
        <dbReference type="PROSITE-ProRule" id="PRU00333"/>
    </source>
</evidence>
<dbReference type="Gene3D" id="3.20.20.330">
    <property type="entry name" value="Homocysteine-binding-like domain"/>
    <property type="match status" value="1"/>
</dbReference>
<comment type="cofactor">
    <cofactor evidence="5">
        <name>Zn(2+)</name>
        <dbReference type="ChEBI" id="CHEBI:29105"/>
    </cofactor>
</comment>
<dbReference type="GO" id="GO:0032259">
    <property type="term" value="P:methylation"/>
    <property type="evidence" value="ECO:0007669"/>
    <property type="project" value="UniProtKB-KW"/>
</dbReference>
<keyword evidence="3 5" id="KW-0479">Metal-binding</keyword>
<dbReference type="InterPro" id="IPR036589">
    <property type="entry name" value="HCY_dom_sf"/>
</dbReference>
<dbReference type="EMBL" id="JANPWZ010002503">
    <property type="protein sequence ID" value="KAJ3558239.1"/>
    <property type="molecule type" value="Genomic_DNA"/>
</dbReference>
<organism evidence="7 8">
    <name type="scientific">Xylaria arbuscula</name>
    <dbReference type="NCBI Taxonomy" id="114810"/>
    <lineage>
        <taxon>Eukaryota</taxon>
        <taxon>Fungi</taxon>
        <taxon>Dikarya</taxon>
        <taxon>Ascomycota</taxon>
        <taxon>Pezizomycotina</taxon>
        <taxon>Sordariomycetes</taxon>
        <taxon>Xylariomycetidae</taxon>
        <taxon>Xylariales</taxon>
        <taxon>Xylariaceae</taxon>
        <taxon>Xylaria</taxon>
    </lineage>
</organism>
<name>A0A9W8N664_9PEZI</name>
<keyword evidence="2 5" id="KW-0808">Transferase</keyword>
<feature type="domain" description="Hcy-binding" evidence="6">
    <location>
        <begin position="89"/>
        <end position="449"/>
    </location>
</feature>
<dbReference type="InterPro" id="IPR051486">
    <property type="entry name" value="Hcy_S-methyltransferase"/>
</dbReference>
<dbReference type="PANTHER" id="PTHR46015:SF1">
    <property type="entry name" value="HOMOCYSTEINE S-METHYLTRANSFERASE-LIKE ISOFORM 1"/>
    <property type="match status" value="1"/>
</dbReference>
<accession>A0A9W8N664</accession>
<evidence type="ECO:0000259" key="6">
    <source>
        <dbReference type="PROSITE" id="PS50970"/>
    </source>
</evidence>
<dbReference type="VEuPathDB" id="FungiDB:F4678DRAFT_436162"/>
<dbReference type="Proteomes" id="UP001148614">
    <property type="component" value="Unassembled WGS sequence"/>
</dbReference>
<keyword evidence="8" id="KW-1185">Reference proteome</keyword>
<protein>
    <recommendedName>
        <fullName evidence="6">Hcy-binding domain-containing protein</fullName>
    </recommendedName>
</protein>
<gene>
    <name evidence="7" type="ORF">NPX13_g9751</name>
</gene>
<keyword evidence="4 5" id="KW-0862">Zinc</keyword>
<reference evidence="7" key="1">
    <citation type="submission" date="2022-07" db="EMBL/GenBank/DDBJ databases">
        <title>Genome Sequence of Xylaria arbuscula.</title>
        <authorList>
            <person name="Buettner E."/>
        </authorList>
    </citation>
    <scope>NUCLEOTIDE SEQUENCE</scope>
    <source>
        <strain evidence="7">VT107</strain>
    </source>
</reference>
<keyword evidence="1 5" id="KW-0489">Methyltransferase</keyword>
<dbReference type="GO" id="GO:0009086">
    <property type="term" value="P:methionine biosynthetic process"/>
    <property type="evidence" value="ECO:0007669"/>
    <property type="project" value="TreeGrafter"/>
</dbReference>
<evidence type="ECO:0000313" key="7">
    <source>
        <dbReference type="EMBL" id="KAJ3558239.1"/>
    </source>
</evidence>
<evidence type="ECO:0000256" key="2">
    <source>
        <dbReference type="ARBA" id="ARBA00022679"/>
    </source>
</evidence>
<proteinExistence type="predicted"/>
<dbReference type="GO" id="GO:0008898">
    <property type="term" value="F:S-adenosylmethionine-homocysteine S-methyltransferase activity"/>
    <property type="evidence" value="ECO:0007669"/>
    <property type="project" value="TreeGrafter"/>
</dbReference>
<dbReference type="Pfam" id="PF02574">
    <property type="entry name" value="S-methyl_trans"/>
    <property type="match status" value="1"/>
</dbReference>
<dbReference type="SUPFAM" id="SSF82282">
    <property type="entry name" value="Homocysteine S-methyltransferase"/>
    <property type="match status" value="1"/>
</dbReference>
<dbReference type="GO" id="GO:0046872">
    <property type="term" value="F:metal ion binding"/>
    <property type="evidence" value="ECO:0007669"/>
    <property type="project" value="UniProtKB-KW"/>
</dbReference>
<feature type="binding site" evidence="5">
    <location>
        <position position="434"/>
    </location>
    <ligand>
        <name>Zn(2+)</name>
        <dbReference type="ChEBI" id="CHEBI:29105"/>
    </ligand>
</feature>
<dbReference type="GO" id="GO:0033528">
    <property type="term" value="P:S-methylmethionine cycle"/>
    <property type="evidence" value="ECO:0007669"/>
    <property type="project" value="TreeGrafter"/>
</dbReference>
<evidence type="ECO:0000256" key="4">
    <source>
        <dbReference type="ARBA" id="ARBA00022833"/>
    </source>
</evidence>
<dbReference type="PANTHER" id="PTHR46015">
    <property type="entry name" value="ZGC:172121"/>
    <property type="match status" value="1"/>
</dbReference>
<feature type="binding site" evidence="5">
    <location>
        <position position="435"/>
    </location>
    <ligand>
        <name>Zn(2+)</name>
        <dbReference type="ChEBI" id="CHEBI:29105"/>
    </ligand>
</feature>